<gene>
    <name evidence="5" type="ORF">BCR38DRAFT_489718</name>
</gene>
<feature type="region of interest" description="Disordered" evidence="3">
    <location>
        <begin position="514"/>
        <end position="544"/>
    </location>
</feature>
<reference evidence="5 6" key="1">
    <citation type="submission" date="2016-07" db="EMBL/GenBank/DDBJ databases">
        <title>Pervasive Adenine N6-methylation of Active Genes in Fungi.</title>
        <authorList>
            <consortium name="DOE Joint Genome Institute"/>
            <person name="Mondo S.J."/>
            <person name="Dannebaum R.O."/>
            <person name="Kuo R.C."/>
            <person name="Labutti K."/>
            <person name="Haridas S."/>
            <person name="Kuo A."/>
            <person name="Salamov A."/>
            <person name="Ahrendt S.R."/>
            <person name="Lipzen A."/>
            <person name="Sullivan W."/>
            <person name="Andreopoulos W.B."/>
            <person name="Clum A."/>
            <person name="Lindquist E."/>
            <person name="Daum C."/>
            <person name="Ramamoorthy G.K."/>
            <person name="Gryganskyi A."/>
            <person name="Culley D."/>
            <person name="Magnuson J.K."/>
            <person name="James T.Y."/>
            <person name="O'Malley M.A."/>
            <person name="Stajich J.E."/>
            <person name="Spatafora J.W."/>
            <person name="Visel A."/>
            <person name="Grigoriev I.V."/>
        </authorList>
    </citation>
    <scope>NUCLEOTIDE SEQUENCE [LARGE SCALE GENOMIC DNA]</scope>
    <source>
        <strain evidence="5 6">CBS 129021</strain>
    </source>
</reference>
<dbReference type="InterPro" id="IPR036864">
    <property type="entry name" value="Zn2-C6_fun-type_DNA-bd_sf"/>
</dbReference>
<dbReference type="PANTHER" id="PTHR47431:SF5">
    <property type="entry name" value="ZN(II)2CYS6 TRANSCRIPTION FACTOR (EUROFUNG)"/>
    <property type="match status" value="1"/>
</dbReference>
<dbReference type="Gene3D" id="4.10.240.10">
    <property type="entry name" value="Zn(2)-C6 fungal-type DNA-binding domain"/>
    <property type="match status" value="1"/>
</dbReference>
<dbReference type="OrthoDB" id="2123952at2759"/>
<dbReference type="RefSeq" id="XP_040711281.1">
    <property type="nucleotide sequence ID" value="XM_040864431.1"/>
</dbReference>
<organism evidence="5 6">
    <name type="scientific">Pseudomassariella vexata</name>
    <dbReference type="NCBI Taxonomy" id="1141098"/>
    <lineage>
        <taxon>Eukaryota</taxon>
        <taxon>Fungi</taxon>
        <taxon>Dikarya</taxon>
        <taxon>Ascomycota</taxon>
        <taxon>Pezizomycotina</taxon>
        <taxon>Sordariomycetes</taxon>
        <taxon>Xylariomycetidae</taxon>
        <taxon>Amphisphaeriales</taxon>
        <taxon>Pseudomassariaceae</taxon>
        <taxon>Pseudomassariella</taxon>
    </lineage>
</organism>
<dbReference type="Pfam" id="PF00172">
    <property type="entry name" value="Zn_clus"/>
    <property type="match status" value="1"/>
</dbReference>
<dbReference type="AlphaFoldDB" id="A0A1Y2DGK2"/>
<dbReference type="PROSITE" id="PS00463">
    <property type="entry name" value="ZN2_CY6_FUNGAL_1"/>
    <property type="match status" value="1"/>
</dbReference>
<dbReference type="CDD" id="cd12148">
    <property type="entry name" value="fungal_TF_MHR"/>
    <property type="match status" value="1"/>
</dbReference>
<feature type="compositionally biased region" description="Polar residues" evidence="3">
    <location>
        <begin position="37"/>
        <end position="48"/>
    </location>
</feature>
<evidence type="ECO:0000313" key="5">
    <source>
        <dbReference type="EMBL" id="ORY58246.1"/>
    </source>
</evidence>
<comment type="caution">
    <text evidence="5">The sequence shown here is derived from an EMBL/GenBank/DDBJ whole genome shotgun (WGS) entry which is preliminary data.</text>
</comment>
<evidence type="ECO:0000313" key="6">
    <source>
        <dbReference type="Proteomes" id="UP000193689"/>
    </source>
</evidence>
<dbReference type="InParanoid" id="A0A1Y2DGK2"/>
<dbReference type="Proteomes" id="UP000193689">
    <property type="component" value="Unassembled WGS sequence"/>
</dbReference>
<feature type="region of interest" description="Disordered" evidence="3">
    <location>
        <begin position="37"/>
        <end position="93"/>
    </location>
</feature>
<keyword evidence="1" id="KW-0479">Metal-binding</keyword>
<proteinExistence type="predicted"/>
<dbReference type="EMBL" id="MCFJ01000017">
    <property type="protein sequence ID" value="ORY58246.1"/>
    <property type="molecule type" value="Genomic_DNA"/>
</dbReference>
<dbReference type="GO" id="GO:0008270">
    <property type="term" value="F:zinc ion binding"/>
    <property type="evidence" value="ECO:0007669"/>
    <property type="project" value="InterPro"/>
</dbReference>
<dbReference type="CDD" id="cd00067">
    <property type="entry name" value="GAL4"/>
    <property type="match status" value="1"/>
</dbReference>
<evidence type="ECO:0000256" key="1">
    <source>
        <dbReference type="ARBA" id="ARBA00022723"/>
    </source>
</evidence>
<feature type="compositionally biased region" description="Basic residues" evidence="3">
    <location>
        <begin position="58"/>
        <end position="71"/>
    </location>
</feature>
<evidence type="ECO:0000256" key="3">
    <source>
        <dbReference type="SAM" id="MobiDB-lite"/>
    </source>
</evidence>
<dbReference type="PANTHER" id="PTHR47431">
    <property type="entry name" value="ZN(II)2CYS6 TRANSCRIPTION FACTOR (EUROFUNG)-RELATED"/>
    <property type="match status" value="1"/>
</dbReference>
<feature type="region of interest" description="Disordered" evidence="3">
    <location>
        <begin position="248"/>
        <end position="273"/>
    </location>
</feature>
<feature type="domain" description="Zn(2)-C6 fungal-type" evidence="4">
    <location>
        <begin position="27"/>
        <end position="56"/>
    </location>
</feature>
<dbReference type="GeneID" id="63780643"/>
<dbReference type="Pfam" id="PF04082">
    <property type="entry name" value="Fungal_trans"/>
    <property type="match status" value="1"/>
</dbReference>
<sequence>MAEAPSFNRPVPPATRKKFAVPPVKIACLSCRASRTRCNGENPCQSCASRDRPCVYKPSRRGGPRTRKKPRPTVEEDHYQTSATSQDPIAGVPPNPMSVANYIDPGAGLKNLMDPQQNDSDLLFDSLFINGTSMATEPQVIQQPQPMVRTYTSDNSILNAYYIFIHPYFPILPPPRTPLVPDELVPLYQNIPRDVDEPSSPVALAIAAILALIPCPQDSNFLIEESVLFRRKYAQFLAQSAFESIEVESEKPESALEPRKALDDSDDDLTRDPFHADVPVELESVIALDLLSVYEYSQRGNLKKMRSRASAALMTAMNMSLHLHTDEEDRFSEARRRTWWMTYICICQSSIVSNVHPTFEVFASSFTAKVPTIRTDPEAWPIFIKSQQAILTATQFVIELNKAMKSGADMKPIYQRMTELEVILEPLVNNAETWVRDCPLAQPVDSYETVVAHALRCIAKIKVNSARIKVHRYCAFFDLPVFSTKHCDLKPMSGKEKDLPDLRLWTACHGTCGNSPTSSTGQPGKSTSPTLSMRSTPASDGHQPPVAQTPIFPFSSHQSTKICFKSALNIAEAFDALPYPNTSAQMCEPPCYLGIGSNIIAPRTMPSFACCAMQCAYVLLSVYEKTQAMYPAWNGDAEILIKNLLGRLQQGLLSILATLENYATSFEALGGMRDQIRDKVYSSLVFDT</sequence>
<dbReference type="STRING" id="1141098.A0A1Y2DGK2"/>
<keyword evidence="2" id="KW-0539">Nucleus</keyword>
<dbReference type="PROSITE" id="PS50048">
    <property type="entry name" value="ZN2_CY6_FUNGAL_2"/>
    <property type="match status" value="1"/>
</dbReference>
<dbReference type="SUPFAM" id="SSF57701">
    <property type="entry name" value="Zn2/Cys6 DNA-binding domain"/>
    <property type="match status" value="1"/>
</dbReference>
<evidence type="ECO:0000259" key="4">
    <source>
        <dbReference type="PROSITE" id="PS50048"/>
    </source>
</evidence>
<dbReference type="SMART" id="SM00066">
    <property type="entry name" value="GAL4"/>
    <property type="match status" value="1"/>
</dbReference>
<accession>A0A1Y2DGK2</accession>
<dbReference type="InterPro" id="IPR001138">
    <property type="entry name" value="Zn2Cys6_DnaBD"/>
</dbReference>
<protein>
    <submittedName>
        <fullName evidence="5">C6 zinc finger domain-containing protein</fullName>
    </submittedName>
</protein>
<dbReference type="GO" id="GO:0000981">
    <property type="term" value="F:DNA-binding transcription factor activity, RNA polymerase II-specific"/>
    <property type="evidence" value="ECO:0007669"/>
    <property type="project" value="InterPro"/>
</dbReference>
<keyword evidence="6" id="KW-1185">Reference proteome</keyword>
<dbReference type="InterPro" id="IPR007219">
    <property type="entry name" value="XnlR_reg_dom"/>
</dbReference>
<evidence type="ECO:0000256" key="2">
    <source>
        <dbReference type="ARBA" id="ARBA00023242"/>
    </source>
</evidence>
<feature type="compositionally biased region" description="Polar residues" evidence="3">
    <location>
        <begin position="514"/>
        <end position="538"/>
    </location>
</feature>
<name>A0A1Y2DGK2_9PEZI</name>